<organism evidence="8 9">
    <name type="scientific">Corynebacterium frankenforstense DSM 45800</name>
    <dbReference type="NCBI Taxonomy" id="1437875"/>
    <lineage>
        <taxon>Bacteria</taxon>
        <taxon>Bacillati</taxon>
        <taxon>Actinomycetota</taxon>
        <taxon>Actinomycetes</taxon>
        <taxon>Mycobacteriales</taxon>
        <taxon>Corynebacteriaceae</taxon>
        <taxon>Corynebacterium</taxon>
    </lineage>
</organism>
<dbReference type="InterPro" id="IPR001501">
    <property type="entry name" value="Ni-dep_hyd_lsu"/>
</dbReference>
<proteinExistence type="inferred from homology"/>
<feature type="binding site" evidence="6">
    <location>
        <position position="394"/>
    </location>
    <ligand>
        <name>Fe cation</name>
        <dbReference type="ChEBI" id="CHEBI:24875"/>
    </ligand>
</feature>
<dbReference type="Gene3D" id="1.10.645.10">
    <property type="entry name" value="Cytochrome-c3 Hydrogenase, chain B"/>
    <property type="match status" value="1"/>
</dbReference>
<reference evidence="8 9" key="1">
    <citation type="submission" date="2014-08" db="EMBL/GenBank/DDBJ databases">
        <title>Complete genome sequence of Corynebacterium frankenforstense ST18(T) (=DSM 45800(T)), isolated from raw cow milk.</title>
        <authorList>
            <person name="Ruckert C."/>
            <person name="Albersmeier A."/>
            <person name="Winkler A."/>
            <person name="Lipski A."/>
            <person name="Kalinowski J."/>
        </authorList>
    </citation>
    <scope>NUCLEOTIDE SEQUENCE [LARGE SCALE GENOMIC DNA]</scope>
    <source>
        <strain evidence="8 9">ST18</strain>
    </source>
</reference>
<dbReference type="SUPFAM" id="SSF56762">
    <property type="entry name" value="HydB/Nqo4-like"/>
    <property type="match status" value="1"/>
</dbReference>
<protein>
    <recommendedName>
        <fullName evidence="10">Reducing hydrogenase subunit alpha</fullName>
    </recommendedName>
</protein>
<dbReference type="EMBL" id="CP009247">
    <property type="protein sequence ID" value="APT89186.1"/>
    <property type="molecule type" value="Genomic_DNA"/>
</dbReference>
<dbReference type="Proteomes" id="UP000185434">
    <property type="component" value="Chromosome"/>
</dbReference>
<evidence type="ECO:0000256" key="4">
    <source>
        <dbReference type="ARBA" id="ARBA00022723"/>
    </source>
</evidence>
<comment type="cofactor">
    <cofactor evidence="1 6">
        <name>Ni(2+)</name>
        <dbReference type="ChEBI" id="CHEBI:49786"/>
    </cofactor>
</comment>
<evidence type="ECO:0000256" key="3">
    <source>
        <dbReference type="ARBA" id="ARBA00022596"/>
    </source>
</evidence>
<feature type="binding site" evidence="6">
    <location>
        <position position="353"/>
    </location>
    <ligand>
        <name>Mg(2+)</name>
        <dbReference type="ChEBI" id="CHEBI:18420"/>
    </ligand>
</feature>
<keyword evidence="6" id="KW-0460">Magnesium</keyword>
<evidence type="ECO:0008006" key="10">
    <source>
        <dbReference type="Google" id="ProtNLM"/>
    </source>
</evidence>
<sequence length="415" mass="43473">MTKKLRVDQLVDPAGAVVHVRHEAAGQIDEAAFDLSGFPRVDPMLVGRTTAEVPQLVTRLCGLCPVTHHLAAMRALDDLAGIAVPPRAQAVRSLLHHGSVLDTLAPKLLFTHRELAVELKRFGKQVLKAAGCPGHFPDVAVPGGVNNDADTSLVDVAVLADLRERAADLPGLAAPAFDGAADVYLCDENGAWDPLGAFFVVVAGETREIRPVVEFPERVRESRPGATSPRPEVLLGEDWLPYRVGPAARVTSGDRFGVADSLDGVAAALEKLGGPADAPGTESHARDADSHARDARASESTPGDADAALRAGGDHDDVVKRAGRGVGLVDGPRGLLAHVFDVDAEGRLTGCWILTPTAQNEPWLAAMLTDAARSGAGEEGMEQAIRTADPCLPCSSAPPGAMHVEVATMEPGEKE</sequence>
<feature type="region of interest" description="Disordered" evidence="7">
    <location>
        <begin position="272"/>
        <end position="312"/>
    </location>
</feature>
<dbReference type="AlphaFoldDB" id="A0A1L7CTJ8"/>
<keyword evidence="4 6" id="KW-0479">Metal-binding</keyword>
<keyword evidence="9" id="KW-1185">Reference proteome</keyword>
<keyword evidence="6" id="KW-0408">Iron</keyword>
<dbReference type="RefSeq" id="WP_075664169.1">
    <property type="nucleotide sequence ID" value="NZ_CP009247.1"/>
</dbReference>
<evidence type="ECO:0000256" key="2">
    <source>
        <dbReference type="ARBA" id="ARBA00009292"/>
    </source>
</evidence>
<dbReference type="KEGG" id="cfk:CFRA_07855"/>
<dbReference type="GO" id="GO:0016151">
    <property type="term" value="F:nickel cation binding"/>
    <property type="evidence" value="ECO:0007669"/>
    <property type="project" value="InterPro"/>
</dbReference>
<name>A0A1L7CTJ8_9CORY</name>
<dbReference type="InterPro" id="IPR029014">
    <property type="entry name" value="NiFe-Hase_large"/>
</dbReference>
<evidence type="ECO:0000256" key="5">
    <source>
        <dbReference type="ARBA" id="ARBA00023002"/>
    </source>
</evidence>
<evidence type="ECO:0000256" key="6">
    <source>
        <dbReference type="PIRSR" id="PIRSR601501-1"/>
    </source>
</evidence>
<dbReference type="GO" id="GO:0016491">
    <property type="term" value="F:oxidoreductase activity"/>
    <property type="evidence" value="ECO:0007669"/>
    <property type="project" value="UniProtKB-KW"/>
</dbReference>
<accession>A0A1L7CTJ8</accession>
<dbReference type="PANTHER" id="PTHR43600">
    <property type="entry name" value="COENZYME F420 HYDROGENASE, SUBUNIT ALPHA"/>
    <property type="match status" value="1"/>
</dbReference>
<dbReference type="PANTHER" id="PTHR43600:SF2">
    <property type="entry name" value="F420-NON-REDUCING HYDROGENASE VHU SUBUNIT A"/>
    <property type="match status" value="1"/>
</dbReference>
<feature type="binding site" evidence="6">
    <location>
        <position position="61"/>
    </location>
    <ligand>
        <name>Ni(2+)</name>
        <dbReference type="ChEBI" id="CHEBI:49786"/>
    </ligand>
</feature>
<keyword evidence="5" id="KW-0560">Oxidoreductase</keyword>
<feature type="binding site" evidence="6">
    <location>
        <position position="391"/>
    </location>
    <ligand>
        <name>Ni(2+)</name>
        <dbReference type="ChEBI" id="CHEBI:49786"/>
    </ligand>
</feature>
<feature type="binding site" evidence="6">
    <location>
        <position position="64"/>
    </location>
    <ligand>
        <name>Ni(2+)</name>
        <dbReference type="ChEBI" id="CHEBI:49786"/>
    </ligand>
</feature>
<dbReference type="Pfam" id="PF00374">
    <property type="entry name" value="NiFeSe_Hases"/>
    <property type="match status" value="1"/>
</dbReference>
<evidence type="ECO:0000313" key="9">
    <source>
        <dbReference type="Proteomes" id="UP000185434"/>
    </source>
</evidence>
<evidence type="ECO:0000313" key="8">
    <source>
        <dbReference type="EMBL" id="APT89186.1"/>
    </source>
</evidence>
<comment type="cofactor">
    <cofactor evidence="6">
        <name>Fe cation</name>
        <dbReference type="ChEBI" id="CHEBI:24875"/>
    </cofactor>
</comment>
<dbReference type="OrthoDB" id="9761717at2"/>
<gene>
    <name evidence="8" type="ORF">CFRA_07855</name>
</gene>
<feature type="compositionally biased region" description="Basic and acidic residues" evidence="7">
    <location>
        <begin position="283"/>
        <end position="297"/>
    </location>
</feature>
<evidence type="ECO:0000256" key="1">
    <source>
        <dbReference type="ARBA" id="ARBA00001967"/>
    </source>
</evidence>
<dbReference type="STRING" id="1437875.CFRA_07855"/>
<evidence type="ECO:0000256" key="7">
    <source>
        <dbReference type="SAM" id="MobiDB-lite"/>
    </source>
</evidence>
<keyword evidence="3 6" id="KW-0533">Nickel</keyword>
<feature type="binding site" evidence="6">
    <location>
        <position position="64"/>
    </location>
    <ligand>
        <name>Fe cation</name>
        <dbReference type="ChEBI" id="CHEBI:24875"/>
    </ligand>
</feature>
<comment type="similarity">
    <text evidence="2">Belongs to the [NiFe]/[NiFeSe] hydrogenase large subunit family.</text>
</comment>